<gene>
    <name evidence="1" type="ORF">E2C01_069243</name>
</gene>
<reference evidence="1 2" key="1">
    <citation type="submission" date="2019-05" db="EMBL/GenBank/DDBJ databases">
        <title>Another draft genome of Portunus trituberculatus and its Hox gene families provides insights of decapod evolution.</title>
        <authorList>
            <person name="Jeong J.-H."/>
            <person name="Song I."/>
            <person name="Kim S."/>
            <person name="Choi T."/>
            <person name="Kim D."/>
            <person name="Ryu S."/>
            <person name="Kim W."/>
        </authorList>
    </citation>
    <scope>NUCLEOTIDE SEQUENCE [LARGE SCALE GENOMIC DNA]</scope>
    <source>
        <tissue evidence="1">Muscle</tissue>
    </source>
</reference>
<protein>
    <submittedName>
        <fullName evidence="1">Uncharacterized protein</fullName>
    </submittedName>
</protein>
<evidence type="ECO:0000313" key="2">
    <source>
        <dbReference type="Proteomes" id="UP000324222"/>
    </source>
</evidence>
<name>A0A5B7HYD5_PORTR</name>
<dbReference type="Proteomes" id="UP000324222">
    <property type="component" value="Unassembled WGS sequence"/>
</dbReference>
<sequence length="207" mass="22926">MYLSGSYCYVPSSRFARVAHPPSSLPYVPESHFPFPTAAHSHLLFTPYHLPALPHLNTSAMAPPLCYHSSVPESHPVAYSSLSFPFNITPFEPSRHNSFPPSLPPVPTLPPIAAFSLFPTSRLPFATRLHRVTKPATERLFSGAAVGGDEGILEEPRVASPSAAPRFHTPQLLHSSLTLTYVHRHQYIFLPPWPYSCSCAPTYIHTY</sequence>
<comment type="caution">
    <text evidence="1">The sequence shown here is derived from an EMBL/GenBank/DDBJ whole genome shotgun (WGS) entry which is preliminary data.</text>
</comment>
<organism evidence="1 2">
    <name type="scientific">Portunus trituberculatus</name>
    <name type="common">Swimming crab</name>
    <name type="synonym">Neptunus trituberculatus</name>
    <dbReference type="NCBI Taxonomy" id="210409"/>
    <lineage>
        <taxon>Eukaryota</taxon>
        <taxon>Metazoa</taxon>
        <taxon>Ecdysozoa</taxon>
        <taxon>Arthropoda</taxon>
        <taxon>Crustacea</taxon>
        <taxon>Multicrustacea</taxon>
        <taxon>Malacostraca</taxon>
        <taxon>Eumalacostraca</taxon>
        <taxon>Eucarida</taxon>
        <taxon>Decapoda</taxon>
        <taxon>Pleocyemata</taxon>
        <taxon>Brachyura</taxon>
        <taxon>Eubrachyura</taxon>
        <taxon>Portunoidea</taxon>
        <taxon>Portunidae</taxon>
        <taxon>Portuninae</taxon>
        <taxon>Portunus</taxon>
    </lineage>
</organism>
<accession>A0A5B7HYD5</accession>
<dbReference type="AlphaFoldDB" id="A0A5B7HYD5"/>
<keyword evidence="2" id="KW-1185">Reference proteome</keyword>
<proteinExistence type="predicted"/>
<dbReference type="EMBL" id="VSRR010039890">
    <property type="protein sequence ID" value="MPC74865.1"/>
    <property type="molecule type" value="Genomic_DNA"/>
</dbReference>
<evidence type="ECO:0000313" key="1">
    <source>
        <dbReference type="EMBL" id="MPC74865.1"/>
    </source>
</evidence>